<dbReference type="Gene3D" id="3.40.50.1820">
    <property type="entry name" value="alpha/beta hydrolase"/>
    <property type="match status" value="1"/>
</dbReference>
<organism evidence="1 2">
    <name type="scientific">Rubinisphaera italica</name>
    <dbReference type="NCBI Taxonomy" id="2527969"/>
    <lineage>
        <taxon>Bacteria</taxon>
        <taxon>Pseudomonadati</taxon>
        <taxon>Planctomycetota</taxon>
        <taxon>Planctomycetia</taxon>
        <taxon>Planctomycetales</taxon>
        <taxon>Planctomycetaceae</taxon>
        <taxon>Rubinisphaera</taxon>
    </lineage>
</organism>
<evidence type="ECO:0000313" key="2">
    <source>
        <dbReference type="Proteomes" id="UP000316095"/>
    </source>
</evidence>
<accession>A0A5C5XPL5</accession>
<proteinExistence type="predicted"/>
<dbReference type="OrthoDB" id="270827at2"/>
<dbReference type="RefSeq" id="WP_146506225.1">
    <property type="nucleotide sequence ID" value="NZ_SJPG01000001.1"/>
</dbReference>
<keyword evidence="2" id="KW-1185">Reference proteome</keyword>
<dbReference type="Proteomes" id="UP000316095">
    <property type="component" value="Unassembled WGS sequence"/>
</dbReference>
<dbReference type="AlphaFoldDB" id="A0A5C5XPL5"/>
<dbReference type="EMBL" id="SJPG01000001">
    <property type="protein sequence ID" value="TWT64519.1"/>
    <property type="molecule type" value="Genomic_DNA"/>
</dbReference>
<evidence type="ECO:0008006" key="3">
    <source>
        <dbReference type="Google" id="ProtNLM"/>
    </source>
</evidence>
<name>A0A5C5XPL5_9PLAN</name>
<gene>
    <name evidence="1" type="ORF">Pan54_52830</name>
</gene>
<dbReference type="InterPro" id="IPR029058">
    <property type="entry name" value="AB_hydrolase_fold"/>
</dbReference>
<sequence>MNRIIHLNHNSKNTKLKPDVSDDQEFTEFLKNESREAEMTYSLSFQDARVYMPLNYEPNYAYPLIVYLQGREGSTSEYQYLMEQISTQNHLAIELDLDDKTRLSSDNVMQQIQEAVSQMSRHYNVHTERILVMGDRHRGSLAMKTVLSHPESFWGFIALNPDQSEQDCLLNQFRHLHRLRGFLHSETDNSWIQNYSRLLHDSGLNIHLDQTTSKPDSQQFSCADERVCRLIDRFIVQGIWESYSEFK</sequence>
<protein>
    <recommendedName>
        <fullName evidence="3">Alpha/beta hydrolase family protein</fullName>
    </recommendedName>
</protein>
<dbReference type="SUPFAM" id="SSF53474">
    <property type="entry name" value="alpha/beta-Hydrolases"/>
    <property type="match status" value="1"/>
</dbReference>
<evidence type="ECO:0000313" key="1">
    <source>
        <dbReference type="EMBL" id="TWT64519.1"/>
    </source>
</evidence>
<comment type="caution">
    <text evidence="1">The sequence shown here is derived from an EMBL/GenBank/DDBJ whole genome shotgun (WGS) entry which is preliminary data.</text>
</comment>
<reference evidence="1 2" key="1">
    <citation type="submission" date="2019-02" db="EMBL/GenBank/DDBJ databases">
        <title>Deep-cultivation of Planctomycetes and their phenomic and genomic characterization uncovers novel biology.</title>
        <authorList>
            <person name="Wiegand S."/>
            <person name="Jogler M."/>
            <person name="Boedeker C."/>
            <person name="Pinto D."/>
            <person name="Vollmers J."/>
            <person name="Rivas-Marin E."/>
            <person name="Kohn T."/>
            <person name="Peeters S.H."/>
            <person name="Heuer A."/>
            <person name="Rast P."/>
            <person name="Oberbeckmann S."/>
            <person name="Bunk B."/>
            <person name="Jeske O."/>
            <person name="Meyerdierks A."/>
            <person name="Storesund J.E."/>
            <person name="Kallscheuer N."/>
            <person name="Luecker S."/>
            <person name="Lage O.M."/>
            <person name="Pohl T."/>
            <person name="Merkel B.J."/>
            <person name="Hornburger P."/>
            <person name="Mueller R.-W."/>
            <person name="Bruemmer F."/>
            <person name="Labrenz M."/>
            <person name="Spormann A.M."/>
            <person name="Op Den Camp H."/>
            <person name="Overmann J."/>
            <person name="Amann R."/>
            <person name="Jetten M.S.M."/>
            <person name="Mascher T."/>
            <person name="Medema M.H."/>
            <person name="Devos D.P."/>
            <person name="Kaster A.-K."/>
            <person name="Ovreas L."/>
            <person name="Rohde M."/>
            <person name="Galperin M.Y."/>
            <person name="Jogler C."/>
        </authorList>
    </citation>
    <scope>NUCLEOTIDE SEQUENCE [LARGE SCALE GENOMIC DNA]</scope>
    <source>
        <strain evidence="1 2">Pan54</strain>
    </source>
</reference>